<keyword evidence="4" id="KW-1185">Reference proteome</keyword>
<feature type="signal peptide" evidence="2">
    <location>
        <begin position="1"/>
        <end position="26"/>
    </location>
</feature>
<name>A0A6A5W780_9PLEO</name>
<dbReference type="Proteomes" id="UP000799779">
    <property type="component" value="Unassembled WGS sequence"/>
</dbReference>
<evidence type="ECO:0000313" key="3">
    <source>
        <dbReference type="EMBL" id="KAF1995951.1"/>
    </source>
</evidence>
<dbReference type="AlphaFoldDB" id="A0A6A5W780"/>
<reference evidence="3" key="1">
    <citation type="journal article" date="2020" name="Stud. Mycol.">
        <title>101 Dothideomycetes genomes: a test case for predicting lifestyles and emergence of pathogens.</title>
        <authorList>
            <person name="Haridas S."/>
            <person name="Albert R."/>
            <person name="Binder M."/>
            <person name="Bloem J."/>
            <person name="Labutti K."/>
            <person name="Salamov A."/>
            <person name="Andreopoulos B."/>
            <person name="Baker S."/>
            <person name="Barry K."/>
            <person name="Bills G."/>
            <person name="Bluhm B."/>
            <person name="Cannon C."/>
            <person name="Castanera R."/>
            <person name="Culley D."/>
            <person name="Daum C."/>
            <person name="Ezra D."/>
            <person name="Gonzalez J."/>
            <person name="Henrissat B."/>
            <person name="Kuo A."/>
            <person name="Liang C."/>
            <person name="Lipzen A."/>
            <person name="Lutzoni F."/>
            <person name="Magnuson J."/>
            <person name="Mondo S."/>
            <person name="Nolan M."/>
            <person name="Ohm R."/>
            <person name="Pangilinan J."/>
            <person name="Park H.-J."/>
            <person name="Ramirez L."/>
            <person name="Alfaro M."/>
            <person name="Sun H."/>
            <person name="Tritt A."/>
            <person name="Yoshinaga Y."/>
            <person name="Zwiers L.-H."/>
            <person name="Turgeon B."/>
            <person name="Goodwin S."/>
            <person name="Spatafora J."/>
            <person name="Crous P."/>
            <person name="Grigoriev I."/>
        </authorList>
    </citation>
    <scope>NUCLEOTIDE SEQUENCE</scope>
    <source>
        <strain evidence="3">CBS 123094</strain>
    </source>
</reference>
<dbReference type="OrthoDB" id="2016523at2759"/>
<dbReference type="InterPro" id="IPR029675">
    <property type="entry name" value="PGAP4"/>
</dbReference>
<keyword evidence="1" id="KW-0472">Membrane</keyword>
<keyword evidence="1" id="KW-0812">Transmembrane</keyword>
<proteinExistence type="predicted"/>
<evidence type="ECO:0000256" key="2">
    <source>
        <dbReference type="SAM" id="SignalP"/>
    </source>
</evidence>
<accession>A0A6A5W780</accession>
<dbReference type="EMBL" id="ML977631">
    <property type="protein sequence ID" value="KAF1995951.1"/>
    <property type="molecule type" value="Genomic_DNA"/>
</dbReference>
<dbReference type="PANTHER" id="PTHR31410">
    <property type="entry name" value="TRANSMEMBRANE PROTEIN 246"/>
    <property type="match status" value="1"/>
</dbReference>
<sequence>MYGKLISGTAVFFALIALYSLHSVSSRDPTSIFFNPRIGYKPAYSTTRKHQAENFIEAISNRTATPHPKSKATAKLCVGIPSIARKGARYLRTAVGSLLEGLTAEERNGVHLIVFIPHSDPTIHPAYTERWLPDLVDKVLEYDVSEEEMNHIKEMEQAAGLFREKGLYDYSYLVKECYKQDTPYIVMLEDDIVVMDGWYHRTVAALEEVERKSALTKASPEFLYLRLFYTEEFLGWNAEEWKSYLGYSVVATLFPTGLLLLLRSTVPSLKRVPIYRLVILSITTCSALILIFFSLGRATVLPLHNGVSEMPKYGCCSQGFVFPREKALTLAKHYEERKFGFVDVLTEEYADTHGELRWAITPSVVQHVGMKSSKVDDYGPDSKFGMTVAEKIWNFRFEKFDVKELKKEHERVTGRL</sequence>
<evidence type="ECO:0000256" key="1">
    <source>
        <dbReference type="SAM" id="Phobius"/>
    </source>
</evidence>
<evidence type="ECO:0000313" key="4">
    <source>
        <dbReference type="Proteomes" id="UP000799779"/>
    </source>
</evidence>
<dbReference type="GO" id="GO:0006506">
    <property type="term" value="P:GPI anchor biosynthetic process"/>
    <property type="evidence" value="ECO:0007669"/>
    <property type="project" value="InterPro"/>
</dbReference>
<dbReference type="GO" id="GO:0000139">
    <property type="term" value="C:Golgi membrane"/>
    <property type="evidence" value="ECO:0007669"/>
    <property type="project" value="InterPro"/>
</dbReference>
<keyword evidence="2" id="KW-0732">Signal</keyword>
<dbReference type="PANTHER" id="PTHR31410:SF1">
    <property type="entry name" value="POST-GPI ATTACHMENT TO PROTEINS FACTOR 4"/>
    <property type="match status" value="1"/>
</dbReference>
<dbReference type="CDD" id="cd22189">
    <property type="entry name" value="PGAP4-like_fungal"/>
    <property type="match status" value="1"/>
</dbReference>
<protein>
    <recommendedName>
        <fullName evidence="5">Integral membrane protein-like protein</fullName>
    </recommendedName>
</protein>
<dbReference type="GO" id="GO:0016757">
    <property type="term" value="F:glycosyltransferase activity"/>
    <property type="evidence" value="ECO:0007669"/>
    <property type="project" value="InterPro"/>
</dbReference>
<feature type="transmembrane region" description="Helical" evidence="1">
    <location>
        <begin position="274"/>
        <end position="295"/>
    </location>
</feature>
<feature type="transmembrane region" description="Helical" evidence="1">
    <location>
        <begin position="244"/>
        <end position="262"/>
    </location>
</feature>
<gene>
    <name evidence="3" type="ORF">P154DRAFT_548202</name>
</gene>
<organism evidence="3 4">
    <name type="scientific">Amniculicola lignicola CBS 123094</name>
    <dbReference type="NCBI Taxonomy" id="1392246"/>
    <lineage>
        <taxon>Eukaryota</taxon>
        <taxon>Fungi</taxon>
        <taxon>Dikarya</taxon>
        <taxon>Ascomycota</taxon>
        <taxon>Pezizomycotina</taxon>
        <taxon>Dothideomycetes</taxon>
        <taxon>Pleosporomycetidae</taxon>
        <taxon>Pleosporales</taxon>
        <taxon>Amniculicolaceae</taxon>
        <taxon>Amniculicola</taxon>
    </lineage>
</organism>
<keyword evidence="1" id="KW-1133">Transmembrane helix</keyword>
<feature type="chain" id="PRO_5025620496" description="Integral membrane protein-like protein" evidence="2">
    <location>
        <begin position="27"/>
        <end position="416"/>
    </location>
</feature>
<evidence type="ECO:0008006" key="5">
    <source>
        <dbReference type="Google" id="ProtNLM"/>
    </source>
</evidence>